<comment type="subcellular location">
    <subcellularLocation>
        <location evidence="1">Membrane</location>
        <topology evidence="1">Multi-pass membrane protein</topology>
    </subcellularLocation>
</comment>
<feature type="domain" description="NfeD-like C-terminal" evidence="6">
    <location>
        <begin position="83"/>
        <end position="142"/>
    </location>
</feature>
<evidence type="ECO:0000256" key="1">
    <source>
        <dbReference type="ARBA" id="ARBA00004141"/>
    </source>
</evidence>
<feature type="transmembrane region" description="Helical" evidence="5">
    <location>
        <begin position="41"/>
        <end position="64"/>
    </location>
</feature>
<organism evidence="7 8">
    <name type="scientific">Mangrovibacterium marinum</name>
    <dbReference type="NCBI Taxonomy" id="1639118"/>
    <lineage>
        <taxon>Bacteria</taxon>
        <taxon>Pseudomonadati</taxon>
        <taxon>Bacteroidota</taxon>
        <taxon>Bacteroidia</taxon>
        <taxon>Marinilabiliales</taxon>
        <taxon>Prolixibacteraceae</taxon>
        <taxon>Mangrovibacterium</taxon>
    </lineage>
</organism>
<feature type="transmembrane region" description="Helical" evidence="5">
    <location>
        <begin position="7"/>
        <end position="35"/>
    </location>
</feature>
<dbReference type="EMBL" id="QAAD01000011">
    <property type="protein sequence ID" value="PTN08088.1"/>
    <property type="molecule type" value="Genomic_DNA"/>
</dbReference>
<evidence type="ECO:0000256" key="5">
    <source>
        <dbReference type="SAM" id="Phobius"/>
    </source>
</evidence>
<evidence type="ECO:0000259" key="6">
    <source>
        <dbReference type="Pfam" id="PF01957"/>
    </source>
</evidence>
<dbReference type="PANTHER" id="PTHR33507:SF3">
    <property type="entry name" value="INNER MEMBRANE PROTEIN YBBJ"/>
    <property type="match status" value="1"/>
</dbReference>
<evidence type="ECO:0000313" key="8">
    <source>
        <dbReference type="Proteomes" id="UP000243525"/>
    </source>
</evidence>
<dbReference type="GO" id="GO:0005886">
    <property type="term" value="C:plasma membrane"/>
    <property type="evidence" value="ECO:0007669"/>
    <property type="project" value="TreeGrafter"/>
</dbReference>
<keyword evidence="7" id="KW-0645">Protease</keyword>
<gene>
    <name evidence="7" type="ORF">C8N47_111129</name>
</gene>
<keyword evidence="2 5" id="KW-0812">Transmembrane</keyword>
<proteinExistence type="predicted"/>
<dbReference type="Pfam" id="PF01957">
    <property type="entry name" value="NfeD"/>
    <property type="match status" value="1"/>
</dbReference>
<dbReference type="OrthoDB" id="1119931at2"/>
<keyword evidence="7" id="KW-0378">Hydrolase</keyword>
<reference evidence="7 8" key="1">
    <citation type="submission" date="2018-04" db="EMBL/GenBank/DDBJ databases">
        <title>Genomic Encyclopedia of Archaeal and Bacterial Type Strains, Phase II (KMG-II): from individual species to whole genera.</title>
        <authorList>
            <person name="Goeker M."/>
        </authorList>
    </citation>
    <scope>NUCLEOTIDE SEQUENCE [LARGE SCALE GENOMIC DNA]</scope>
    <source>
        <strain evidence="7 8">DSM 28823</strain>
    </source>
</reference>
<dbReference type="InterPro" id="IPR002810">
    <property type="entry name" value="NfeD-like_C"/>
</dbReference>
<sequence>METWHLFVAIGIIAFILEIFTAGFISASVGIGFLFAAIGNWWGLAGSWQLVLFAFGVALTYLFVKPLMTRYGYRHNATKTNSDALIHKSGIVTEEINQLKNSGRIQIDGDAWKARSSTNEIIQVGTMVSVIDIESIVLIVKPLN</sequence>
<dbReference type="InterPro" id="IPR052165">
    <property type="entry name" value="Membrane_assoc_protease"/>
</dbReference>
<evidence type="ECO:0000256" key="3">
    <source>
        <dbReference type="ARBA" id="ARBA00022989"/>
    </source>
</evidence>
<dbReference type="GO" id="GO:0008233">
    <property type="term" value="F:peptidase activity"/>
    <property type="evidence" value="ECO:0007669"/>
    <property type="project" value="UniProtKB-KW"/>
</dbReference>
<accession>A0A2T5C0L2</accession>
<keyword evidence="3 5" id="KW-1133">Transmembrane helix</keyword>
<evidence type="ECO:0000313" key="7">
    <source>
        <dbReference type="EMBL" id="PTN08088.1"/>
    </source>
</evidence>
<dbReference type="SUPFAM" id="SSF141322">
    <property type="entry name" value="NfeD domain-like"/>
    <property type="match status" value="1"/>
</dbReference>
<evidence type="ECO:0000256" key="2">
    <source>
        <dbReference type="ARBA" id="ARBA00022692"/>
    </source>
</evidence>
<comment type="caution">
    <text evidence="7">The sequence shown here is derived from an EMBL/GenBank/DDBJ whole genome shotgun (WGS) entry which is preliminary data.</text>
</comment>
<name>A0A2T5C0L2_9BACT</name>
<evidence type="ECO:0000256" key="4">
    <source>
        <dbReference type="ARBA" id="ARBA00023136"/>
    </source>
</evidence>
<keyword evidence="4 5" id="KW-0472">Membrane</keyword>
<dbReference type="AlphaFoldDB" id="A0A2T5C0L2"/>
<protein>
    <submittedName>
        <fullName evidence="7">Membrane protein implicated in regulation of membrane protease activity</fullName>
    </submittedName>
</protein>
<dbReference type="Gene3D" id="2.40.50.140">
    <property type="entry name" value="Nucleic acid-binding proteins"/>
    <property type="match status" value="1"/>
</dbReference>
<dbReference type="GO" id="GO:0006508">
    <property type="term" value="P:proteolysis"/>
    <property type="evidence" value="ECO:0007669"/>
    <property type="project" value="UniProtKB-KW"/>
</dbReference>
<dbReference type="PANTHER" id="PTHR33507">
    <property type="entry name" value="INNER MEMBRANE PROTEIN YBBJ"/>
    <property type="match status" value="1"/>
</dbReference>
<dbReference type="RefSeq" id="WP_107822815.1">
    <property type="nucleotide sequence ID" value="NZ_OY782574.1"/>
</dbReference>
<dbReference type="Proteomes" id="UP000243525">
    <property type="component" value="Unassembled WGS sequence"/>
</dbReference>
<keyword evidence="8" id="KW-1185">Reference proteome</keyword>
<dbReference type="InterPro" id="IPR012340">
    <property type="entry name" value="NA-bd_OB-fold"/>
</dbReference>